<evidence type="ECO:0000256" key="1">
    <source>
        <dbReference type="SAM" id="SignalP"/>
    </source>
</evidence>
<accession>A0A399R8E8</accession>
<organism evidence="2 3">
    <name type="scientific">Henriciella barbarensis</name>
    <dbReference type="NCBI Taxonomy" id="86342"/>
    <lineage>
        <taxon>Bacteria</taxon>
        <taxon>Pseudomonadati</taxon>
        <taxon>Pseudomonadota</taxon>
        <taxon>Alphaproteobacteria</taxon>
        <taxon>Hyphomonadales</taxon>
        <taxon>Hyphomonadaceae</taxon>
        <taxon>Henriciella</taxon>
    </lineage>
</organism>
<dbReference type="OrthoDB" id="7630471at2"/>
<proteinExistence type="predicted"/>
<keyword evidence="1" id="KW-0732">Signal</keyword>
<gene>
    <name evidence="2" type="ORF">D1224_00735</name>
</gene>
<dbReference type="Proteomes" id="UP000265431">
    <property type="component" value="Unassembled WGS sequence"/>
</dbReference>
<dbReference type="AlphaFoldDB" id="A0A399R8E8"/>
<dbReference type="EMBL" id="QWGB01000003">
    <property type="protein sequence ID" value="RIJ26177.1"/>
    <property type="molecule type" value="Genomic_DNA"/>
</dbReference>
<evidence type="ECO:0000313" key="2">
    <source>
        <dbReference type="EMBL" id="RIJ26177.1"/>
    </source>
</evidence>
<comment type="caution">
    <text evidence="2">The sequence shown here is derived from an EMBL/GenBank/DDBJ whole genome shotgun (WGS) entry which is preliminary data.</text>
</comment>
<feature type="chain" id="PRO_5017249666" evidence="1">
    <location>
        <begin position="22"/>
        <end position="197"/>
    </location>
</feature>
<protein>
    <submittedName>
        <fullName evidence="2">Uncharacterized protein</fullName>
    </submittedName>
</protein>
<name>A0A399R8E8_9PROT</name>
<reference evidence="2 3" key="1">
    <citation type="submission" date="2018-08" db="EMBL/GenBank/DDBJ databases">
        <title>Henriciella mobilis sp. nov., isolated from seawater.</title>
        <authorList>
            <person name="Cheng H."/>
            <person name="Wu Y.-H."/>
            <person name="Xu X.-W."/>
            <person name="Guo L.-L."/>
        </authorList>
    </citation>
    <scope>NUCLEOTIDE SEQUENCE [LARGE SCALE GENOMIC DNA]</scope>
    <source>
        <strain evidence="2 3">CCUG66934</strain>
    </source>
</reference>
<sequence>MKIALFAASVMIIAGSGAAIAQETAEEGWQANSWKRQITYNGGKARDLTYDLYTLHTTATDKPGLMFSCSEEYGMNVLYSFDAVDLLSLFTEPQQSRRLRSIPMWVWTGNYRNDSAYYMVRRSDKVLANQKPIQSAIAMGAILQGLPIRIKSGGYFDVTLPLPPLDEEVMAFVENCEKASEIADEVKAATASRAAAD</sequence>
<evidence type="ECO:0000313" key="3">
    <source>
        <dbReference type="Proteomes" id="UP000265431"/>
    </source>
</evidence>
<feature type="signal peptide" evidence="1">
    <location>
        <begin position="1"/>
        <end position="21"/>
    </location>
</feature>
<keyword evidence="3" id="KW-1185">Reference proteome</keyword>